<feature type="region of interest" description="Disordered" evidence="1">
    <location>
        <begin position="679"/>
        <end position="731"/>
    </location>
</feature>
<dbReference type="EMBL" id="CP022540">
    <property type="protein sequence ID" value="ASP20387.1"/>
    <property type="molecule type" value="Genomic_DNA"/>
</dbReference>
<evidence type="ECO:0000259" key="2">
    <source>
        <dbReference type="PROSITE" id="PS50994"/>
    </source>
</evidence>
<evidence type="ECO:0000256" key="1">
    <source>
        <dbReference type="SAM" id="MobiDB-lite"/>
    </source>
</evidence>
<gene>
    <name evidence="3" type="ORF">ANTHELSMS3_01698</name>
</gene>
<feature type="compositionally biased region" description="Basic and acidic residues" evidence="1">
    <location>
        <begin position="679"/>
        <end position="693"/>
    </location>
</feature>
<name>A0A222E2F6_9RHOB</name>
<dbReference type="SUPFAM" id="SSF53098">
    <property type="entry name" value="Ribonuclease H-like"/>
    <property type="match status" value="1"/>
</dbReference>
<dbReference type="GO" id="GO:0015074">
    <property type="term" value="P:DNA integration"/>
    <property type="evidence" value="ECO:0007669"/>
    <property type="project" value="InterPro"/>
</dbReference>
<dbReference type="PROSITE" id="PS50994">
    <property type="entry name" value="INTEGRASE"/>
    <property type="match status" value="1"/>
</dbReference>
<accession>A0A222E2F6</accession>
<reference evidence="3 4" key="1">
    <citation type="submission" date="2017-07" db="EMBL/GenBank/DDBJ databases">
        <title>Genome Sequence of Antarctobacter heliothermus Strain SMS3 Isolated from a culture of the Diatom Skeletonema marinoi.</title>
        <authorList>
            <person name="Topel M."/>
            <person name="Pinder M.I.M."/>
            <person name="Johansson O.N."/>
            <person name="Kourtchenko O."/>
            <person name="Godhe A."/>
            <person name="Clarke A.K."/>
        </authorList>
    </citation>
    <scope>NUCLEOTIDE SEQUENCE [LARGE SCALE GENOMIC DNA]</scope>
    <source>
        <strain evidence="3 4">SMS3</strain>
    </source>
</reference>
<dbReference type="OrthoDB" id="9814072at2"/>
<dbReference type="GO" id="GO:0003676">
    <property type="term" value="F:nucleic acid binding"/>
    <property type="evidence" value="ECO:0007669"/>
    <property type="project" value="InterPro"/>
</dbReference>
<evidence type="ECO:0000313" key="3">
    <source>
        <dbReference type="EMBL" id="ASP20387.1"/>
    </source>
</evidence>
<feature type="domain" description="Integrase catalytic" evidence="2">
    <location>
        <begin position="309"/>
        <end position="525"/>
    </location>
</feature>
<sequence>MAAPFKKKNKVLLEKDCDFSIGVRQGRVLELRPEGYLVFWEEWTDPDSGACHESTAGVISFDAIVTENNYGTLKILRRPLAKPFDRKQIRRIERLPLEVARQRFKKQYVLAIQDMIDAGELRPIRDDFCDKIIDIVARGKNRYDRYLAALVIQEKKRGGAKAQRTKKEIEKSVEFHQGFRCGQTMWKWYWQWRVDGDSGLFDKYRNCGKYNRYDDATDAFIVGVLNTLWDQERPTVKSFVESVQAALGAENERRERLPVPAAKMKVVGYNYILTLIKEHAPLDHKIRKDGWDKAYKDLHTLGVGTETSRALQRVEIDEYTVDLFVLMQSTGLFDHLPQSIKDILGLDGRARRITLSAAIDVHTRCFLALQIVPEGIESPLRHTVEMIYTDKNPIADAAGAKFGWPMAGAPETIVLDRGSAYVTDDAYDVLASLGITNLGAPAGKPWLKPFIERVFRTIHSDLLLRFSGRAFSNVVERGENDPAARATLTLEAFLIWLVRWTVDAYHTKFHSGLGMSPNQAWKKATKECEPRSLSSDEMREAFGIRGRRKLNQSGLRVCHIDYQSDACMKTFLDSGAEYFDFLRWDGDIGTISVRCNDGPWTTVPAADEQWIGKNDMDLRVWLQERAEEDTDEFRARRDFINDANRESVRLKQLKGLLSLPKTPAELEKDVERFMRHADTAERRHSAGPHRDLLADLVDETSDVPSQGTPENAADYAANGSDHNDFDDDSME</sequence>
<organism evidence="3 4">
    <name type="scientific">Antarctobacter heliothermus</name>
    <dbReference type="NCBI Taxonomy" id="74033"/>
    <lineage>
        <taxon>Bacteria</taxon>
        <taxon>Pseudomonadati</taxon>
        <taxon>Pseudomonadota</taxon>
        <taxon>Alphaproteobacteria</taxon>
        <taxon>Rhodobacterales</taxon>
        <taxon>Roseobacteraceae</taxon>
        <taxon>Antarctobacter</taxon>
    </lineage>
</organism>
<dbReference type="AlphaFoldDB" id="A0A222E2F6"/>
<dbReference type="Proteomes" id="UP000203589">
    <property type="component" value="Chromosome"/>
</dbReference>
<dbReference type="Gene3D" id="3.30.420.10">
    <property type="entry name" value="Ribonuclease H-like superfamily/Ribonuclease H"/>
    <property type="match status" value="1"/>
</dbReference>
<dbReference type="InterPro" id="IPR001584">
    <property type="entry name" value="Integrase_cat-core"/>
</dbReference>
<evidence type="ECO:0000313" key="4">
    <source>
        <dbReference type="Proteomes" id="UP000203589"/>
    </source>
</evidence>
<protein>
    <submittedName>
        <fullName evidence="3">Integrase core domain protein</fullName>
    </submittedName>
</protein>
<proteinExistence type="predicted"/>
<keyword evidence="4" id="KW-1185">Reference proteome</keyword>
<dbReference type="RefSeq" id="WP_094034470.1">
    <property type="nucleotide sequence ID" value="NZ_CP022540.1"/>
</dbReference>
<dbReference type="InterPro" id="IPR036397">
    <property type="entry name" value="RNaseH_sf"/>
</dbReference>
<dbReference type="InterPro" id="IPR012337">
    <property type="entry name" value="RNaseH-like_sf"/>
</dbReference>
<dbReference type="KEGG" id="aht:ANTHELSMS3_01698"/>